<gene>
    <name evidence="3" type="ORF">AWC38_SpisGene23959</name>
</gene>
<sequence length="676" mass="76976">MPLPDLYLKNEAIDVAYLQQIEQQQEAQNEDNNLVEINLSLEAKVLLAYKHQTANRDKLLKKLARANAKKSKQKYKKTFVICKQAVELADTVLKKIFSGKRVLLNHKYISKITECDSRKQNVRILEQLENLLGIDYHRLAIVDGTPYNYHYSFKLNPTVVEELKDAGAWEAETIGTFLSQPYNNRPHTSSRSKIDHRANPYSNSNAIPSNETSSPDTKKEECEVAQNETKLVVRQKQTKPSRPNNKRKTRTQEEQKQRKASTVQATNVVQNGFLGGGKRLSEIQPYLTDELCERLRSKCGRSFTNQAIRQITKAIAASKKGSKAVFQHVNGIVTYLTPALIKEKRDPNKIGGEGYYTLAGMTEEDKQLHKQENYLNQVENSGIHARCDYTQYRARIAGQFPTNLAYALLTSMTGVKSRDSVLEITMHRPVHLSQHYKQLLLKHATGVGGYAGVSELEFVGVASNPNESQTAEISQSIVVPDLVQREKLQLPEGNWGKVCSVFISQQEHGESHYQNWLAGLEVTEDIEVGIIQLRTTSDMVRDRIEQTYLPFLSKVAEVAEKTGQISLVAKYLNTDPSKLNRTARKHPALRLAINKGLEKYKENKRHEKMLAKKEKVELAKSKKIFKMKKPKRELVAKLDTIEDIGEENALARYRRMKEAEREAISRKELKNMEDFI</sequence>
<feature type="compositionally biased region" description="Polar residues" evidence="2">
    <location>
        <begin position="200"/>
        <end position="215"/>
    </location>
</feature>
<reference evidence="4" key="1">
    <citation type="journal article" date="2017" name="bioRxiv">
        <title>Comparative analysis of the genomes of Stylophora pistillata and Acropora digitifera provides evidence for extensive differences between species of corals.</title>
        <authorList>
            <person name="Voolstra C.R."/>
            <person name="Li Y."/>
            <person name="Liew Y.J."/>
            <person name="Baumgarten S."/>
            <person name="Zoccola D."/>
            <person name="Flot J.-F."/>
            <person name="Tambutte S."/>
            <person name="Allemand D."/>
            <person name="Aranda M."/>
        </authorList>
    </citation>
    <scope>NUCLEOTIDE SEQUENCE [LARGE SCALE GENOMIC DNA]</scope>
</reference>
<keyword evidence="4" id="KW-1185">Reference proteome</keyword>
<keyword evidence="1" id="KW-0175">Coiled coil</keyword>
<feature type="compositionally biased region" description="Polar residues" evidence="2">
    <location>
        <begin position="179"/>
        <end position="191"/>
    </location>
</feature>
<comment type="caution">
    <text evidence="3">The sequence shown here is derived from an EMBL/GenBank/DDBJ whole genome shotgun (WGS) entry which is preliminary data.</text>
</comment>
<feature type="compositionally biased region" description="Basic residues" evidence="2">
    <location>
        <begin position="236"/>
        <end position="249"/>
    </location>
</feature>
<feature type="region of interest" description="Disordered" evidence="2">
    <location>
        <begin position="179"/>
        <end position="262"/>
    </location>
</feature>
<feature type="coiled-coil region" evidence="1">
    <location>
        <begin position="18"/>
        <end position="69"/>
    </location>
</feature>
<evidence type="ECO:0000313" key="3">
    <source>
        <dbReference type="EMBL" id="PFX12134.1"/>
    </source>
</evidence>
<proteinExistence type="predicted"/>
<dbReference type="EMBL" id="LSMT01001566">
    <property type="protein sequence ID" value="PFX12134.1"/>
    <property type="molecule type" value="Genomic_DNA"/>
</dbReference>
<evidence type="ECO:0000256" key="1">
    <source>
        <dbReference type="SAM" id="Coils"/>
    </source>
</evidence>
<organism evidence="3 4">
    <name type="scientific">Stylophora pistillata</name>
    <name type="common">Smooth cauliflower coral</name>
    <dbReference type="NCBI Taxonomy" id="50429"/>
    <lineage>
        <taxon>Eukaryota</taxon>
        <taxon>Metazoa</taxon>
        <taxon>Cnidaria</taxon>
        <taxon>Anthozoa</taxon>
        <taxon>Hexacorallia</taxon>
        <taxon>Scleractinia</taxon>
        <taxon>Astrocoeniina</taxon>
        <taxon>Pocilloporidae</taxon>
        <taxon>Stylophora</taxon>
    </lineage>
</organism>
<evidence type="ECO:0000256" key="2">
    <source>
        <dbReference type="SAM" id="MobiDB-lite"/>
    </source>
</evidence>
<accession>A0A2B4R183</accession>
<name>A0A2B4R183_STYPI</name>
<dbReference type="AlphaFoldDB" id="A0A2B4R183"/>
<evidence type="ECO:0000313" key="4">
    <source>
        <dbReference type="Proteomes" id="UP000225706"/>
    </source>
</evidence>
<protein>
    <submittedName>
        <fullName evidence="3">Uncharacterized protein</fullName>
    </submittedName>
</protein>
<dbReference type="Proteomes" id="UP000225706">
    <property type="component" value="Unassembled WGS sequence"/>
</dbReference>